<reference evidence="2 3" key="1">
    <citation type="journal article" date="2013" name="Genome Biol.">
        <title>The genome sequence of the most widely cultivated cacao type and its use to identify candidate genes regulating pod color.</title>
        <authorList>
            <person name="Motamayor J.C."/>
            <person name="Mockaitis K."/>
            <person name="Schmutz J."/>
            <person name="Haiminen N."/>
            <person name="Iii D.L."/>
            <person name="Cornejo O."/>
            <person name="Findley S.D."/>
            <person name="Zheng P."/>
            <person name="Utro F."/>
            <person name="Royaert S."/>
            <person name="Saski C."/>
            <person name="Jenkins J."/>
            <person name="Podicheti R."/>
            <person name="Zhao M."/>
            <person name="Scheffler B.E."/>
            <person name="Stack J.C."/>
            <person name="Feltus F.A."/>
            <person name="Mustiga G.M."/>
            <person name="Amores F."/>
            <person name="Phillips W."/>
            <person name="Marelli J.P."/>
            <person name="May G.D."/>
            <person name="Shapiro H."/>
            <person name="Ma J."/>
            <person name="Bustamante C.D."/>
            <person name="Schnell R.J."/>
            <person name="Main D."/>
            <person name="Gilbert D."/>
            <person name="Parida L."/>
            <person name="Kuhn D.N."/>
        </authorList>
    </citation>
    <scope>NUCLEOTIDE SEQUENCE [LARGE SCALE GENOMIC DNA]</scope>
    <source>
        <strain evidence="3">cv. Matina 1-6</strain>
    </source>
</reference>
<dbReference type="HOGENOM" id="CLU_007959_1_0_1"/>
<dbReference type="AlphaFoldDB" id="A0A061FNJ3"/>
<gene>
    <name evidence="2" type="ORF">TCM_043136</name>
</gene>
<evidence type="ECO:0000313" key="2">
    <source>
        <dbReference type="EMBL" id="EOY18636.1"/>
    </source>
</evidence>
<evidence type="ECO:0000256" key="1">
    <source>
        <dbReference type="SAM" id="Coils"/>
    </source>
</evidence>
<dbReference type="PANTHER" id="PTHR33883:SF7">
    <property type="entry name" value="OS04G0521600 PROTEIN"/>
    <property type="match status" value="1"/>
</dbReference>
<evidence type="ECO:0000313" key="3">
    <source>
        <dbReference type="Proteomes" id="UP000026915"/>
    </source>
</evidence>
<dbReference type="STRING" id="3641.A0A061FNJ3"/>
<accession>A0A061FNJ3</accession>
<dbReference type="OMA" id="EIYQIVF"/>
<organism evidence="2 3">
    <name type="scientific">Theobroma cacao</name>
    <name type="common">Cacao</name>
    <name type="synonym">Cocoa</name>
    <dbReference type="NCBI Taxonomy" id="3641"/>
    <lineage>
        <taxon>Eukaryota</taxon>
        <taxon>Viridiplantae</taxon>
        <taxon>Streptophyta</taxon>
        <taxon>Embryophyta</taxon>
        <taxon>Tracheophyta</taxon>
        <taxon>Spermatophyta</taxon>
        <taxon>Magnoliopsida</taxon>
        <taxon>eudicotyledons</taxon>
        <taxon>Gunneridae</taxon>
        <taxon>Pentapetalae</taxon>
        <taxon>rosids</taxon>
        <taxon>malvids</taxon>
        <taxon>Malvales</taxon>
        <taxon>Malvaceae</taxon>
        <taxon>Byttnerioideae</taxon>
        <taxon>Theobroma</taxon>
    </lineage>
</organism>
<dbReference type="InterPro" id="IPR037490">
    <property type="entry name" value="WAP"/>
</dbReference>
<dbReference type="InParanoid" id="A0A061FNJ3"/>
<dbReference type="Gramene" id="EOY18636">
    <property type="protein sequence ID" value="EOY18636"/>
    <property type="gene ID" value="TCM_043136"/>
</dbReference>
<dbReference type="Proteomes" id="UP000026915">
    <property type="component" value="Chromosome 10"/>
</dbReference>
<protein>
    <submittedName>
        <fullName evidence="2">WPP domain-associated protein, putative</fullName>
    </submittedName>
</protein>
<keyword evidence="1" id="KW-0175">Coiled coil</keyword>
<proteinExistence type="predicted"/>
<dbReference type="eggNOG" id="ENOG502QV52">
    <property type="taxonomic scope" value="Eukaryota"/>
</dbReference>
<name>A0A061FNJ3_THECC</name>
<feature type="coiled-coil region" evidence="1">
    <location>
        <begin position="121"/>
        <end position="183"/>
    </location>
</feature>
<keyword evidence="3" id="KW-1185">Reference proteome</keyword>
<dbReference type="PANTHER" id="PTHR33883">
    <property type="entry name" value="WPP DOMAIN-ASSOCIATED PROTEIN"/>
    <property type="match status" value="1"/>
</dbReference>
<dbReference type="EMBL" id="CM001888">
    <property type="protein sequence ID" value="EOY18636.1"/>
    <property type="molecule type" value="Genomic_DNA"/>
</dbReference>
<sequence length="1070" mass="123563">MGSSIKTLHVSKFYLDGYRSNKGVSLLDIEILMEHIFNLIDMRSTNSRIKVSITESTMMQIVHSAMDKAYRKVRSKNGVLERLNEISKFYELSVMQLEGCLKFVQEETDNCVLESCHQVLLEDLTEIRDRLQGRLKEVELAISEKDKELLEILANELKLRKALEMNEKELDSLHADLKLEKRKSEGIEEFILSGQANTDGDREGKFCELKSSVDQQVWNIQQQLEPNYQLRDEERSQGIDNRKIEQMGSDISILKETLDVAFCKMQNAIFLSELGPIEHQWTWDIERGTAAIVIKGSLKDFRENFEEEVKKREMQVSVGLRKHLSDVMREMTCLSHELELFSNQDEVQVKSSKAKDSLKAKGRCLSEGHSFGNSSNFLLKVEEASTMGQPCKEDSENDGGHYVAKMIKNHESIIRRKNEELNSLKREILRERGFASLGREKGSVNPKRRIQEVIMSLESLINWNPWLRDIFSDCTCDNEVETLPEVRLSAGDQLGIEKSGIESMEEVWANVKKTSVSQPGNEEPCSEVRIMKQELKDANLQTMMMEEIYLTIFKSLVEEFHIEMLNHQLQCLVKEGMYERFIEEMKNERNEKTGSDRIEVQSREEKYDSLFRKAVTDLDSSHNSRAACYQNAKAESNCLEDQNFSGFGNLEDMVKEDVYTFLLQEILREWNENKESYKSKCALGEELCFIVFGETVRDIMNTANYALSKLKEIKAHDSFNYDFQFSNKFFESAAMSIKDDVWKVFLAEMIKEWKMKIDAFSTESLIREEVLQFLVAKAVKEACIMEAADDQNEERDPNNLLPVNKLWTSLDENGKENLMQTLDRLVKFLEEEEALILSACSEMKEQKRHLDLVRSVFDELDGHEHFQGLFTNEQNSTKSANSKLEKALQHLDFGKAILSELGSRIGITVGNLEWLHSEMTALVDTTHCKNPSIYQAKDVEEAKINIYESLLNPIQELSQILKGFECSSCTRLGRHIFRLEELKHQLDLLVERTASLSQKESLYRKAFIRRCENLQMAETEVDLLGDQVDLLLGLLEKIYVTMHRHSPVLQQFFEVSEMLKLIEKEIGGRR</sequence>